<proteinExistence type="predicted"/>
<evidence type="ECO:0000313" key="1">
    <source>
        <dbReference type="EMBL" id="HHR96372.1"/>
    </source>
</evidence>
<dbReference type="InterPro" id="IPR002347">
    <property type="entry name" value="SDR_fam"/>
</dbReference>
<dbReference type="InterPro" id="IPR036291">
    <property type="entry name" value="NAD(P)-bd_dom_sf"/>
</dbReference>
<dbReference type="EMBL" id="DRUB01000117">
    <property type="protein sequence ID" value="HHR96372.1"/>
    <property type="molecule type" value="Genomic_DNA"/>
</dbReference>
<sequence>VASERDVENLMAIVYSRFGSIDVLINNAGIMPSGKDLEEQSLESFDLYTLQQDLDNQCF</sequence>
<protein>
    <submittedName>
        <fullName evidence="1">SDR family oxidoreductase</fullName>
    </submittedName>
</protein>
<dbReference type="AlphaFoldDB" id="A0A7C5YTY9"/>
<comment type="caution">
    <text evidence="1">The sequence shown here is derived from an EMBL/GenBank/DDBJ whole genome shotgun (WGS) entry which is preliminary data.</text>
</comment>
<name>A0A7C5YTY9_9CREN</name>
<gene>
    <name evidence="1" type="ORF">ENL47_06090</name>
</gene>
<reference evidence="1" key="1">
    <citation type="journal article" date="2020" name="mSystems">
        <title>Genome- and Community-Level Interaction Insights into Carbon Utilization and Element Cycling Functions of Hydrothermarchaeota in Hydrothermal Sediment.</title>
        <authorList>
            <person name="Zhou Z."/>
            <person name="Liu Y."/>
            <person name="Xu W."/>
            <person name="Pan J."/>
            <person name="Luo Z.H."/>
            <person name="Li M."/>
        </authorList>
    </citation>
    <scope>NUCLEOTIDE SEQUENCE [LARGE SCALE GENOMIC DNA]</scope>
    <source>
        <strain evidence="1">SpSt-1</strain>
    </source>
</reference>
<organism evidence="1">
    <name type="scientific">Ignisphaera aggregans</name>
    <dbReference type="NCBI Taxonomy" id="334771"/>
    <lineage>
        <taxon>Archaea</taxon>
        <taxon>Thermoproteota</taxon>
        <taxon>Thermoprotei</taxon>
        <taxon>Desulfurococcales</taxon>
        <taxon>Desulfurococcaceae</taxon>
        <taxon>Ignisphaera</taxon>
    </lineage>
</organism>
<dbReference type="Pfam" id="PF13561">
    <property type="entry name" value="adh_short_C2"/>
    <property type="match status" value="1"/>
</dbReference>
<feature type="non-terminal residue" evidence="1">
    <location>
        <position position="1"/>
    </location>
</feature>
<dbReference type="Gene3D" id="3.40.50.720">
    <property type="entry name" value="NAD(P)-binding Rossmann-like Domain"/>
    <property type="match status" value="1"/>
</dbReference>
<accession>A0A7C5YTY9</accession>
<dbReference type="SUPFAM" id="SSF51735">
    <property type="entry name" value="NAD(P)-binding Rossmann-fold domains"/>
    <property type="match status" value="1"/>
</dbReference>